<evidence type="ECO:0000313" key="3">
    <source>
        <dbReference type="Proteomes" id="UP000308121"/>
    </source>
</evidence>
<comment type="caution">
    <text evidence="2">The sequence shown here is derived from an EMBL/GenBank/DDBJ whole genome shotgun (WGS) entry which is preliminary data.</text>
</comment>
<dbReference type="Pfam" id="PF00535">
    <property type="entry name" value="Glycos_transf_2"/>
    <property type="match status" value="1"/>
</dbReference>
<dbReference type="AlphaFoldDB" id="A0A7Z8NP65"/>
<dbReference type="InterPro" id="IPR029044">
    <property type="entry name" value="Nucleotide-diphossugar_trans"/>
</dbReference>
<gene>
    <name evidence="2" type="ORF">FA014_19540</name>
</gene>
<accession>A0A7Z8NP65</accession>
<protein>
    <submittedName>
        <fullName evidence="2">Glycosyltransferase</fullName>
    </submittedName>
</protein>
<proteinExistence type="predicted"/>
<feature type="domain" description="Glycosyltransferase 2-like" evidence="1">
    <location>
        <begin position="66"/>
        <end position="137"/>
    </location>
</feature>
<dbReference type="Gene3D" id="3.90.550.10">
    <property type="entry name" value="Spore Coat Polysaccharide Biosynthesis Protein SpsA, Chain A"/>
    <property type="match status" value="1"/>
</dbReference>
<dbReference type="GO" id="GO:0016740">
    <property type="term" value="F:transferase activity"/>
    <property type="evidence" value="ECO:0007669"/>
    <property type="project" value="UniProtKB-KW"/>
</dbReference>
<dbReference type="Proteomes" id="UP000308121">
    <property type="component" value="Unassembled WGS sequence"/>
</dbReference>
<dbReference type="EMBL" id="SZYE01000346">
    <property type="protein sequence ID" value="TKR21858.1"/>
    <property type="molecule type" value="Genomic_DNA"/>
</dbReference>
<feature type="non-terminal residue" evidence="2">
    <location>
        <position position="301"/>
    </location>
</feature>
<dbReference type="OrthoDB" id="3180470at2"/>
<organism evidence="2 3">
    <name type="scientific">Cellulomonas hominis</name>
    <dbReference type="NCBI Taxonomy" id="156981"/>
    <lineage>
        <taxon>Bacteria</taxon>
        <taxon>Bacillati</taxon>
        <taxon>Actinomycetota</taxon>
        <taxon>Actinomycetes</taxon>
        <taxon>Micrococcales</taxon>
        <taxon>Cellulomonadaceae</taxon>
        <taxon>Cellulomonas</taxon>
    </lineage>
</organism>
<name>A0A7Z8NP65_9CELL</name>
<dbReference type="InterPro" id="IPR001173">
    <property type="entry name" value="Glyco_trans_2-like"/>
</dbReference>
<sequence length="301" mass="32311">MTDVPARADVSVVLVARGDEHGLTHTLRSLLASLDHAAGRRGERAARLRGERLHGEVLLVARDLAHLPGLPADPRLRVVAAPGVTGGRARNVGVAAARGRYLLFTDAQVRVPADWVLALTAPLRAGRADLVGGAVRLGANLERPWLTEDLAAAYLDLVPDPPEVGRAFSGISMAASRAVLEAVGFDEALGTTRCPDGLDIVFRRDVVGAGFRERAVGGVAVERDLGPRALVRRSLIERARGHGRAAAYVDRRLRDVRPARPVVLLRLVARWLPLLAVGHGRGHARARLRAHAAVAYHREML</sequence>
<dbReference type="SUPFAM" id="SSF53448">
    <property type="entry name" value="Nucleotide-diphospho-sugar transferases"/>
    <property type="match status" value="1"/>
</dbReference>
<evidence type="ECO:0000259" key="1">
    <source>
        <dbReference type="Pfam" id="PF00535"/>
    </source>
</evidence>
<reference evidence="2 3" key="1">
    <citation type="submission" date="2019-05" db="EMBL/GenBank/DDBJ databases">
        <title>Genome sequence of Cellulomonas hominis strain CS1.</title>
        <authorList>
            <person name="Belmont J."/>
            <person name="Maclea K.S."/>
        </authorList>
    </citation>
    <scope>NUCLEOTIDE SEQUENCE [LARGE SCALE GENOMIC DNA]</scope>
    <source>
        <strain evidence="2 3">CS1</strain>
    </source>
</reference>
<keyword evidence="2" id="KW-0808">Transferase</keyword>
<dbReference type="RefSeq" id="WP_154731250.1">
    <property type="nucleotide sequence ID" value="NZ_SZYE01000346.1"/>
</dbReference>
<evidence type="ECO:0000313" key="2">
    <source>
        <dbReference type="EMBL" id="TKR21858.1"/>
    </source>
</evidence>